<gene>
    <name evidence="1" type="ORF">K0U00_21920</name>
</gene>
<evidence type="ECO:0000313" key="1">
    <source>
        <dbReference type="EMBL" id="MBW7456699.1"/>
    </source>
</evidence>
<comment type="caution">
    <text evidence="1">The sequence shown here is derived from an EMBL/GenBank/DDBJ whole genome shotgun (WGS) entry which is preliminary data.</text>
</comment>
<proteinExistence type="predicted"/>
<dbReference type="RefSeq" id="WP_210042843.1">
    <property type="nucleotide sequence ID" value="NZ_JBHLVU010000023.1"/>
</dbReference>
<dbReference type="EMBL" id="JAHZIK010000643">
    <property type="protein sequence ID" value="MBW7456699.1"/>
    <property type="molecule type" value="Genomic_DNA"/>
</dbReference>
<keyword evidence="2" id="KW-1185">Reference proteome</keyword>
<reference evidence="1 2" key="1">
    <citation type="submission" date="2021-07" db="EMBL/GenBank/DDBJ databases">
        <title>Paenibacillus radiodurans sp. nov., isolated from the southeastern edge of Tengger Desert.</title>
        <authorList>
            <person name="Zhang G."/>
        </authorList>
    </citation>
    <scope>NUCLEOTIDE SEQUENCE [LARGE SCALE GENOMIC DNA]</scope>
    <source>
        <strain evidence="1 2">CCM 7311</strain>
    </source>
</reference>
<protein>
    <submittedName>
        <fullName evidence="1">Uncharacterized protein</fullName>
    </submittedName>
</protein>
<dbReference type="Proteomes" id="UP001519887">
    <property type="component" value="Unassembled WGS sequence"/>
</dbReference>
<name>A0ABS7C748_9BACL</name>
<evidence type="ECO:0000313" key="2">
    <source>
        <dbReference type="Proteomes" id="UP001519887"/>
    </source>
</evidence>
<sequence>MTEQKKTSGTEALETTVDIQTTKEDSAIDAFASQIKRLKELDLTGIEPLLPPTWKAERYSRD</sequence>
<organism evidence="1 2">
    <name type="scientific">Paenibacillus sepulcri</name>
    <dbReference type="NCBI Taxonomy" id="359917"/>
    <lineage>
        <taxon>Bacteria</taxon>
        <taxon>Bacillati</taxon>
        <taxon>Bacillota</taxon>
        <taxon>Bacilli</taxon>
        <taxon>Bacillales</taxon>
        <taxon>Paenibacillaceae</taxon>
        <taxon>Paenibacillus</taxon>
    </lineage>
</organism>
<accession>A0ABS7C748</accession>